<evidence type="ECO:0000259" key="8">
    <source>
        <dbReference type="PROSITE" id="PS50404"/>
    </source>
</evidence>
<keyword evidence="4 7" id="KW-0249">Electron transport</keyword>
<evidence type="ECO:0000256" key="6">
    <source>
        <dbReference type="ARBA" id="ARBA00023284"/>
    </source>
</evidence>
<evidence type="ECO:0000256" key="7">
    <source>
        <dbReference type="RuleBase" id="RU364065"/>
    </source>
</evidence>
<name>A0A917DS21_9SPHN</name>
<comment type="similarity">
    <text evidence="2 7">Belongs to the glutaredoxin family.</text>
</comment>
<dbReference type="GO" id="GO:0015035">
    <property type="term" value="F:protein-disulfide reductase activity"/>
    <property type="evidence" value="ECO:0007669"/>
    <property type="project" value="TreeGrafter"/>
</dbReference>
<dbReference type="GO" id="GO:0015038">
    <property type="term" value="F:glutathione disulfide oxidoreductase activity"/>
    <property type="evidence" value="ECO:0007669"/>
    <property type="project" value="UniProtKB-UniRule"/>
</dbReference>
<keyword evidence="5" id="KW-1015">Disulfide bond</keyword>
<sequence>MSQSAKVEIYTQFGCPYCHRAIALLKDKGVDYTEYDVTMDRAKRAEMAERKPGARTVPQIFIDDEAIGGCDEMMGLNREGKLDPMLGL</sequence>
<dbReference type="InterPro" id="IPR014025">
    <property type="entry name" value="Glutaredoxin_subgr"/>
</dbReference>
<dbReference type="CDD" id="cd03418">
    <property type="entry name" value="GRX_GRXb_1_3_like"/>
    <property type="match status" value="1"/>
</dbReference>
<dbReference type="PROSITE" id="PS50404">
    <property type="entry name" value="GST_NTER"/>
    <property type="match status" value="1"/>
</dbReference>
<dbReference type="SUPFAM" id="SSF52833">
    <property type="entry name" value="Thioredoxin-like"/>
    <property type="match status" value="1"/>
</dbReference>
<dbReference type="PANTHER" id="PTHR46679">
    <property type="match status" value="1"/>
</dbReference>
<dbReference type="RefSeq" id="WP_066776324.1">
    <property type="nucleotide sequence ID" value="NZ_BMIP01000002.1"/>
</dbReference>
<accession>A0A917DS21</accession>
<keyword evidence="3 7" id="KW-0813">Transport</keyword>
<comment type="caution">
    <text evidence="9">The sequence shown here is derived from an EMBL/GenBank/DDBJ whole genome shotgun (WGS) entry which is preliminary data.</text>
</comment>
<dbReference type="InterPro" id="IPR036249">
    <property type="entry name" value="Thioredoxin-like_sf"/>
</dbReference>
<organism evidence="9 10">
    <name type="scientific">Croceicoccus mobilis</name>
    <dbReference type="NCBI Taxonomy" id="1703339"/>
    <lineage>
        <taxon>Bacteria</taxon>
        <taxon>Pseudomonadati</taxon>
        <taxon>Pseudomonadota</taxon>
        <taxon>Alphaproteobacteria</taxon>
        <taxon>Sphingomonadales</taxon>
        <taxon>Erythrobacteraceae</taxon>
        <taxon>Croceicoccus</taxon>
    </lineage>
</organism>
<evidence type="ECO:0000313" key="10">
    <source>
        <dbReference type="Proteomes" id="UP000612349"/>
    </source>
</evidence>
<dbReference type="GO" id="GO:0045454">
    <property type="term" value="P:cell redox homeostasis"/>
    <property type="evidence" value="ECO:0007669"/>
    <property type="project" value="InterPro"/>
</dbReference>
<keyword evidence="10" id="KW-1185">Reference proteome</keyword>
<dbReference type="Pfam" id="PF00462">
    <property type="entry name" value="Glutaredoxin"/>
    <property type="match status" value="1"/>
</dbReference>
<dbReference type="InterPro" id="IPR002109">
    <property type="entry name" value="Glutaredoxin"/>
</dbReference>
<evidence type="ECO:0000256" key="2">
    <source>
        <dbReference type="ARBA" id="ARBA00007787"/>
    </source>
</evidence>
<reference evidence="9" key="2">
    <citation type="submission" date="2020-09" db="EMBL/GenBank/DDBJ databases">
        <authorList>
            <person name="Sun Q."/>
            <person name="Zhou Y."/>
        </authorList>
    </citation>
    <scope>NUCLEOTIDE SEQUENCE</scope>
    <source>
        <strain evidence="9">CGMCC 1.15360</strain>
    </source>
</reference>
<gene>
    <name evidence="9" type="ORF">GCM10010990_11060</name>
</gene>
<dbReference type="InterPro" id="IPR004045">
    <property type="entry name" value="Glutathione_S-Trfase_N"/>
</dbReference>
<dbReference type="InterPro" id="IPR011900">
    <property type="entry name" value="GRX_bact"/>
</dbReference>
<protein>
    <recommendedName>
        <fullName evidence="7">Glutaredoxin</fullName>
    </recommendedName>
</protein>
<dbReference type="EMBL" id="BMIP01000002">
    <property type="protein sequence ID" value="GGD63368.1"/>
    <property type="molecule type" value="Genomic_DNA"/>
</dbReference>
<dbReference type="OrthoDB" id="9814618at2"/>
<reference evidence="9" key="1">
    <citation type="journal article" date="2014" name="Int. J. Syst. Evol. Microbiol.">
        <title>Complete genome sequence of Corynebacterium casei LMG S-19264T (=DSM 44701T), isolated from a smear-ripened cheese.</title>
        <authorList>
            <consortium name="US DOE Joint Genome Institute (JGI-PGF)"/>
            <person name="Walter F."/>
            <person name="Albersmeier A."/>
            <person name="Kalinowski J."/>
            <person name="Ruckert C."/>
        </authorList>
    </citation>
    <scope>NUCLEOTIDE SEQUENCE</scope>
    <source>
        <strain evidence="9">CGMCC 1.15360</strain>
    </source>
</reference>
<dbReference type="Proteomes" id="UP000612349">
    <property type="component" value="Unassembled WGS sequence"/>
</dbReference>
<evidence type="ECO:0000256" key="1">
    <source>
        <dbReference type="ARBA" id="ARBA00002549"/>
    </source>
</evidence>
<dbReference type="PRINTS" id="PR00160">
    <property type="entry name" value="GLUTAREDOXIN"/>
</dbReference>
<dbReference type="AlphaFoldDB" id="A0A917DS21"/>
<keyword evidence="7" id="KW-0963">Cytoplasm</keyword>
<dbReference type="NCBIfam" id="TIGR02181">
    <property type="entry name" value="GRX_bact"/>
    <property type="match status" value="1"/>
</dbReference>
<proteinExistence type="inferred from homology"/>
<dbReference type="InterPro" id="IPR011767">
    <property type="entry name" value="GLR_AS"/>
</dbReference>
<dbReference type="PROSITE" id="PS00195">
    <property type="entry name" value="GLUTAREDOXIN_1"/>
    <property type="match status" value="1"/>
</dbReference>
<evidence type="ECO:0000256" key="3">
    <source>
        <dbReference type="ARBA" id="ARBA00022448"/>
    </source>
</evidence>
<keyword evidence="6 7" id="KW-0676">Redox-active center</keyword>
<dbReference type="PROSITE" id="PS51354">
    <property type="entry name" value="GLUTAREDOXIN_2"/>
    <property type="match status" value="1"/>
</dbReference>
<evidence type="ECO:0000256" key="4">
    <source>
        <dbReference type="ARBA" id="ARBA00022982"/>
    </source>
</evidence>
<dbReference type="Gene3D" id="3.40.30.10">
    <property type="entry name" value="Glutaredoxin"/>
    <property type="match status" value="1"/>
</dbReference>
<dbReference type="PANTHER" id="PTHR46679:SF1">
    <property type="entry name" value="GLUTAREDOXIN-2, MITOCHONDRIAL"/>
    <property type="match status" value="1"/>
</dbReference>
<feature type="domain" description="GST N-terminal" evidence="8">
    <location>
        <begin position="5"/>
        <end position="88"/>
    </location>
</feature>
<evidence type="ECO:0000313" key="9">
    <source>
        <dbReference type="EMBL" id="GGD63368.1"/>
    </source>
</evidence>
<comment type="function">
    <text evidence="1 7">Has a glutathione-disulfide oxidoreductase activity in the presence of NADPH and glutathione reductase. Reduces low molecular weight disulfides and proteins.</text>
</comment>
<evidence type="ECO:0000256" key="5">
    <source>
        <dbReference type="ARBA" id="ARBA00023157"/>
    </source>
</evidence>